<accession>A0ABD3M733</accession>
<proteinExistence type="predicted"/>
<evidence type="ECO:0000313" key="1">
    <source>
        <dbReference type="EMBL" id="KAL3756360.1"/>
    </source>
</evidence>
<name>A0ABD3M733_9STRA</name>
<evidence type="ECO:0008006" key="3">
    <source>
        <dbReference type="Google" id="ProtNLM"/>
    </source>
</evidence>
<dbReference type="Proteomes" id="UP001530293">
    <property type="component" value="Unassembled WGS sequence"/>
</dbReference>
<gene>
    <name evidence="1" type="ORF">ACHAWU_001337</name>
</gene>
<dbReference type="AlphaFoldDB" id="A0ABD3M733"/>
<evidence type="ECO:0000313" key="2">
    <source>
        <dbReference type="Proteomes" id="UP001530293"/>
    </source>
</evidence>
<keyword evidence="2" id="KW-1185">Reference proteome</keyword>
<protein>
    <recommendedName>
        <fullName evidence="3">Methyltransferase FkbM domain-containing protein</fullName>
    </recommendedName>
</protein>
<dbReference type="EMBL" id="JALLBG020000311">
    <property type="protein sequence ID" value="KAL3756360.1"/>
    <property type="molecule type" value="Genomic_DNA"/>
</dbReference>
<organism evidence="1 2">
    <name type="scientific">Discostella pseudostelligera</name>
    <dbReference type="NCBI Taxonomy" id="259834"/>
    <lineage>
        <taxon>Eukaryota</taxon>
        <taxon>Sar</taxon>
        <taxon>Stramenopiles</taxon>
        <taxon>Ochrophyta</taxon>
        <taxon>Bacillariophyta</taxon>
        <taxon>Coscinodiscophyceae</taxon>
        <taxon>Thalassiosirophycidae</taxon>
        <taxon>Stephanodiscales</taxon>
        <taxon>Stephanodiscaceae</taxon>
        <taxon>Discostella</taxon>
    </lineage>
</organism>
<comment type="caution">
    <text evidence="1">The sequence shown here is derived from an EMBL/GenBank/DDBJ whole genome shotgun (WGS) entry which is preliminary data.</text>
</comment>
<sequence length="109" mass="13422">MRHILQFDVDGYEMKIIQSTTTVHNQRRRQRFVISLRHNRHHCKHFYPIRRWRLCIMNSVTVFTHYSRVHPFSVCRVPVQPWTLSKLQVINLNRLHAIRCFCRLNLDIW</sequence>
<reference evidence="1 2" key="1">
    <citation type="submission" date="2024-10" db="EMBL/GenBank/DDBJ databases">
        <title>Updated reference genomes for cyclostephanoid diatoms.</title>
        <authorList>
            <person name="Roberts W.R."/>
            <person name="Alverson A.J."/>
        </authorList>
    </citation>
    <scope>NUCLEOTIDE SEQUENCE [LARGE SCALE GENOMIC DNA]</scope>
    <source>
        <strain evidence="1 2">AJA232-27</strain>
    </source>
</reference>